<proteinExistence type="inferred from homology"/>
<dbReference type="PANTHER" id="PTHR42643:SF24">
    <property type="entry name" value="IONOTROPIC RECEPTOR 60A"/>
    <property type="match status" value="1"/>
</dbReference>
<dbReference type="EMBL" id="QCYY01000533">
    <property type="protein sequence ID" value="ROT84493.1"/>
    <property type="molecule type" value="Genomic_DNA"/>
</dbReference>
<evidence type="ECO:0000259" key="14">
    <source>
        <dbReference type="Pfam" id="PF00060"/>
    </source>
</evidence>
<evidence type="ECO:0000256" key="12">
    <source>
        <dbReference type="ARBA" id="ARBA00023303"/>
    </source>
</evidence>
<feature type="transmembrane region" description="Helical" evidence="13">
    <location>
        <begin position="183"/>
        <end position="205"/>
    </location>
</feature>
<keyword evidence="5 13" id="KW-0812">Transmembrane</keyword>
<dbReference type="Gene3D" id="3.40.190.10">
    <property type="entry name" value="Periplasmic binding protein-like II"/>
    <property type="match status" value="1"/>
</dbReference>
<dbReference type="SUPFAM" id="SSF53850">
    <property type="entry name" value="Periplasmic binding protein-like II"/>
    <property type="match status" value="1"/>
</dbReference>
<keyword evidence="6 13" id="KW-1133">Transmembrane helix</keyword>
<keyword evidence="10" id="KW-0325">Glycoprotein</keyword>
<keyword evidence="8 13" id="KW-0472">Membrane</keyword>
<feature type="domain" description="Ionotropic glutamate receptor C-terminal" evidence="14">
    <location>
        <begin position="227"/>
        <end position="310"/>
    </location>
</feature>
<evidence type="ECO:0000256" key="1">
    <source>
        <dbReference type="ARBA" id="ARBA00004651"/>
    </source>
</evidence>
<organism evidence="16 17">
    <name type="scientific">Penaeus vannamei</name>
    <name type="common">Whiteleg shrimp</name>
    <name type="synonym">Litopenaeus vannamei</name>
    <dbReference type="NCBI Taxonomy" id="6689"/>
    <lineage>
        <taxon>Eukaryota</taxon>
        <taxon>Metazoa</taxon>
        <taxon>Ecdysozoa</taxon>
        <taxon>Arthropoda</taxon>
        <taxon>Crustacea</taxon>
        <taxon>Multicrustacea</taxon>
        <taxon>Malacostraca</taxon>
        <taxon>Eumalacostraca</taxon>
        <taxon>Eucarida</taxon>
        <taxon>Decapoda</taxon>
        <taxon>Dendrobranchiata</taxon>
        <taxon>Penaeoidea</taxon>
        <taxon>Penaeidae</taxon>
        <taxon>Penaeus</taxon>
    </lineage>
</organism>
<dbReference type="PANTHER" id="PTHR42643">
    <property type="entry name" value="IONOTROPIC RECEPTOR 20A-RELATED"/>
    <property type="match status" value="1"/>
</dbReference>
<evidence type="ECO:0000256" key="3">
    <source>
        <dbReference type="ARBA" id="ARBA00022448"/>
    </source>
</evidence>
<keyword evidence="17" id="KW-1185">Reference proteome</keyword>
<evidence type="ECO:0000256" key="4">
    <source>
        <dbReference type="ARBA" id="ARBA00022475"/>
    </source>
</evidence>
<evidence type="ECO:0000256" key="13">
    <source>
        <dbReference type="SAM" id="Phobius"/>
    </source>
</evidence>
<dbReference type="AlphaFoldDB" id="A0A3R7ML25"/>
<keyword evidence="3" id="KW-0813">Transport</keyword>
<dbReference type="Pfam" id="PF00060">
    <property type="entry name" value="Lig_chan"/>
    <property type="match status" value="1"/>
</dbReference>
<dbReference type="GO" id="GO:0015276">
    <property type="term" value="F:ligand-gated monoatomic ion channel activity"/>
    <property type="evidence" value="ECO:0007669"/>
    <property type="project" value="InterPro"/>
</dbReference>
<evidence type="ECO:0000259" key="15">
    <source>
        <dbReference type="Pfam" id="PF10613"/>
    </source>
</evidence>
<dbReference type="GO" id="GO:0005886">
    <property type="term" value="C:plasma membrane"/>
    <property type="evidence" value="ECO:0007669"/>
    <property type="project" value="UniProtKB-SubCell"/>
</dbReference>
<evidence type="ECO:0000256" key="7">
    <source>
        <dbReference type="ARBA" id="ARBA00023065"/>
    </source>
</evidence>
<keyword evidence="9 16" id="KW-0675">Receptor</keyword>
<dbReference type="OrthoDB" id="6363779at2759"/>
<keyword evidence="11" id="KW-1071">Ligand-gated ion channel</keyword>
<evidence type="ECO:0000313" key="17">
    <source>
        <dbReference type="Proteomes" id="UP000283509"/>
    </source>
</evidence>
<feature type="transmembrane region" description="Helical" evidence="13">
    <location>
        <begin position="265"/>
        <end position="283"/>
    </location>
</feature>
<evidence type="ECO:0000313" key="16">
    <source>
        <dbReference type="EMBL" id="ROT84493.1"/>
    </source>
</evidence>
<dbReference type="Gene3D" id="1.10.287.70">
    <property type="match status" value="1"/>
</dbReference>
<evidence type="ECO:0000256" key="8">
    <source>
        <dbReference type="ARBA" id="ARBA00023136"/>
    </source>
</evidence>
<feature type="transmembrane region" description="Helical" evidence="13">
    <location>
        <begin position="243"/>
        <end position="259"/>
    </location>
</feature>
<evidence type="ECO:0000256" key="6">
    <source>
        <dbReference type="ARBA" id="ARBA00022989"/>
    </source>
</evidence>
<evidence type="ECO:0000256" key="9">
    <source>
        <dbReference type="ARBA" id="ARBA00023170"/>
    </source>
</evidence>
<reference evidence="16 17" key="2">
    <citation type="submission" date="2019-01" db="EMBL/GenBank/DDBJ databases">
        <title>The decoding of complex shrimp genome reveals the adaptation for benthos swimmer, frequently molting mechanism and breeding impact on genome.</title>
        <authorList>
            <person name="Sun Y."/>
            <person name="Gao Y."/>
            <person name="Yu Y."/>
        </authorList>
    </citation>
    <scope>NUCLEOTIDE SEQUENCE [LARGE SCALE GENOMIC DNA]</scope>
    <source>
        <tissue evidence="16">Muscle</tissue>
    </source>
</reference>
<comment type="similarity">
    <text evidence="2">Belongs to the glutamate-gated ion channel (TC 1.A.10.1) family.</text>
</comment>
<reference evidence="16 17" key="1">
    <citation type="submission" date="2018-04" db="EMBL/GenBank/DDBJ databases">
        <authorList>
            <person name="Zhang X."/>
            <person name="Yuan J."/>
            <person name="Li F."/>
            <person name="Xiang J."/>
        </authorList>
    </citation>
    <scope>NUCLEOTIDE SEQUENCE [LARGE SCALE GENOMIC DNA]</scope>
    <source>
        <tissue evidence="16">Muscle</tissue>
    </source>
</reference>
<evidence type="ECO:0000256" key="5">
    <source>
        <dbReference type="ARBA" id="ARBA00022692"/>
    </source>
</evidence>
<dbReference type="Proteomes" id="UP000283509">
    <property type="component" value="Unassembled WGS sequence"/>
</dbReference>
<keyword evidence="7" id="KW-0406">Ion transport</keyword>
<comment type="subcellular location">
    <subcellularLocation>
        <location evidence="1">Cell membrane</location>
        <topology evidence="1">Multi-pass membrane protein</topology>
    </subcellularLocation>
</comment>
<protein>
    <submittedName>
        <fullName evidence="16">Variant Ionotropic Glutamate Receptor</fullName>
    </submittedName>
</protein>
<gene>
    <name evidence="16" type="ORF">C7M84_022308</name>
</gene>
<dbReference type="InterPro" id="IPR019594">
    <property type="entry name" value="Glu/Gly-bd"/>
</dbReference>
<feature type="domain" description="Ionotropic glutamate receptor L-glutamate and glycine-binding" evidence="15">
    <location>
        <begin position="98"/>
        <end position="159"/>
    </location>
</feature>
<dbReference type="Pfam" id="PF10613">
    <property type="entry name" value="Lig_chan-Glu_bd"/>
    <property type="match status" value="1"/>
</dbReference>
<dbReference type="InterPro" id="IPR001320">
    <property type="entry name" value="Iontro_rcpt_C"/>
</dbReference>
<dbReference type="STRING" id="6689.A0A3R7ML25"/>
<sequence length="387" mass="43411">MLPVLQVLADKLNMWYVFTTGPFQRPKANGEQGYFLSFSPHTLSFFFSFLLLPLLLFSLSFPLPSFFLLSLSLSPLSPSPPINAMIHFSILPPFIHFCFSYKLVPAPAGGWGTRQANGSWTGMIGMCERGEVDVVLGPIADSTERSLVIDFSTPLFIDKQIITYLRPTLEPDLGGFVKPFSPLIWILLFLISLLVLGSTFLLLLLRARLFGTLAPSPTSGTIAPAPWQRDFPQHGYSDRTGRAFLWTYGVMITQSMWWFPRSMTGRVLGGAWLLAAFIIATVYKSNLKAMIIIPKVNLPFTNLEEMIEQDKIPYMLMGGSLVYDIFKVTRPRSGSTDGLNKVLNEGYALIVDQNTVKNILHTTFSQVRRFLVIGTLNWLVKGVHDRM</sequence>
<evidence type="ECO:0000256" key="10">
    <source>
        <dbReference type="ARBA" id="ARBA00023180"/>
    </source>
</evidence>
<evidence type="ECO:0000256" key="2">
    <source>
        <dbReference type="ARBA" id="ARBA00008685"/>
    </source>
</evidence>
<dbReference type="GO" id="GO:0050906">
    <property type="term" value="P:detection of stimulus involved in sensory perception"/>
    <property type="evidence" value="ECO:0007669"/>
    <property type="project" value="UniProtKB-ARBA"/>
</dbReference>
<accession>A0A3R7ML25</accession>
<evidence type="ECO:0000256" key="11">
    <source>
        <dbReference type="ARBA" id="ARBA00023286"/>
    </source>
</evidence>
<keyword evidence="12" id="KW-0407">Ion channel</keyword>
<keyword evidence="4" id="KW-1003">Cell membrane</keyword>
<feature type="transmembrane region" description="Helical" evidence="13">
    <location>
        <begin position="45"/>
        <end position="73"/>
    </location>
</feature>
<dbReference type="InterPro" id="IPR052192">
    <property type="entry name" value="Insect_Ionotropic_Sensory_Rcpt"/>
</dbReference>
<name>A0A3R7ML25_PENVA</name>
<comment type="caution">
    <text evidence="16">The sequence shown here is derived from an EMBL/GenBank/DDBJ whole genome shotgun (WGS) entry which is preliminary data.</text>
</comment>